<dbReference type="PANTHER" id="PTHR14898">
    <property type="entry name" value="ENHANCER OF POLYCOMB"/>
    <property type="match status" value="1"/>
</dbReference>
<sequence>MNKPLYRARALDAFKPMPIYVGEELPDFYEYSAINRSVPQMPTGMEKEEESEHHLQRAMVTGLVIPTPDVSCLPDKNDYDRLYPATFKVPKKLIHIQSFMMDQDVIDYDMDSEDENWINAQNKKYDIDITPCKFEEIIDKLEKNSTHSIVTHSEARLLLKDDHYLVLIVYDYWLNKRIKTQTPLLLVAKSDGFRIGNNCNPYIAFRKRVEKMQTRKNRKNDETSYEKMLKLKQDLSRAVTLLDLIKKRENSKRELIALSIKMYEQRYYTNDFDDLLNEVSSLKPVRSVFAPIFTNQNSINNDYSSSWIKDSKSISPFEKSKQQKRKIKQKTNLNQIVSKKQITNIVSSTIPENDKHKSSFPHLKHDSYPFDFHRKNACSYHAPILNGVGNWPWCGREQGGMGFKKFRYSLTALASPKFQCIGYARRRIGRGGRVILDRTGSNPDKYWESMDFTILDGKKKLEHDEKVYKNLYSPKVFVPDTLDSNYFTVQVEDLLDLSTSDLTANIEVNRTEVEDDNLAVDDKNISVTNSVSRSTYNTLNIESFIYGSSRFS</sequence>
<organism evidence="8">
    <name type="scientific">Clastoptera arizonana</name>
    <name type="common">Arizona spittle bug</name>
    <dbReference type="NCBI Taxonomy" id="38151"/>
    <lineage>
        <taxon>Eukaryota</taxon>
        <taxon>Metazoa</taxon>
        <taxon>Ecdysozoa</taxon>
        <taxon>Arthropoda</taxon>
        <taxon>Hexapoda</taxon>
        <taxon>Insecta</taxon>
        <taxon>Pterygota</taxon>
        <taxon>Neoptera</taxon>
        <taxon>Paraneoptera</taxon>
        <taxon>Hemiptera</taxon>
        <taxon>Auchenorrhyncha</taxon>
        <taxon>Cercopoidea</taxon>
        <taxon>Clastopteridae</taxon>
        <taxon>Clastoptera</taxon>
    </lineage>
</organism>
<dbReference type="GO" id="GO:0006357">
    <property type="term" value="P:regulation of transcription by RNA polymerase II"/>
    <property type="evidence" value="ECO:0007669"/>
    <property type="project" value="InterPro"/>
</dbReference>
<evidence type="ECO:0000256" key="2">
    <source>
        <dbReference type="ARBA" id="ARBA00008035"/>
    </source>
</evidence>
<comment type="similarity">
    <text evidence="2 6">Belongs to the enhancer of polycomb family.</text>
</comment>
<dbReference type="GO" id="GO:0035267">
    <property type="term" value="C:NuA4 histone acetyltransferase complex"/>
    <property type="evidence" value="ECO:0007669"/>
    <property type="project" value="InterPro"/>
</dbReference>
<keyword evidence="4 6" id="KW-0804">Transcription</keyword>
<evidence type="ECO:0000256" key="3">
    <source>
        <dbReference type="ARBA" id="ARBA00023015"/>
    </source>
</evidence>
<dbReference type="InterPro" id="IPR019542">
    <property type="entry name" value="Enhancer_polycomb-like_N"/>
</dbReference>
<name>A0A1B6C911_9HEMI</name>
<dbReference type="InterPro" id="IPR024943">
    <property type="entry name" value="Enhancer_polycomb"/>
</dbReference>
<evidence type="ECO:0000256" key="4">
    <source>
        <dbReference type="ARBA" id="ARBA00023163"/>
    </source>
</evidence>
<evidence type="ECO:0000259" key="7">
    <source>
        <dbReference type="Pfam" id="PF10513"/>
    </source>
</evidence>
<protein>
    <recommendedName>
        <fullName evidence="6">Enhancer of polycomb-like protein</fullName>
    </recommendedName>
</protein>
<keyword evidence="3 6" id="KW-0805">Transcription regulation</keyword>
<dbReference type="AlphaFoldDB" id="A0A1B6C911"/>
<dbReference type="EMBL" id="GEDC01027312">
    <property type="protein sequence ID" value="JAS09986.1"/>
    <property type="molecule type" value="Transcribed_RNA"/>
</dbReference>
<reference evidence="8" key="1">
    <citation type="submission" date="2015-12" db="EMBL/GenBank/DDBJ databases">
        <title>De novo transcriptome assembly of four potential Pierce s Disease insect vectors from Arizona vineyards.</title>
        <authorList>
            <person name="Tassone E.E."/>
        </authorList>
    </citation>
    <scope>NUCLEOTIDE SEQUENCE</scope>
</reference>
<feature type="domain" description="Enhancer of polycomb-like N-terminal" evidence="7">
    <location>
        <begin position="7"/>
        <end position="143"/>
    </location>
</feature>
<gene>
    <name evidence="8" type="ORF">g.30506</name>
</gene>
<evidence type="ECO:0000256" key="1">
    <source>
        <dbReference type="ARBA" id="ARBA00004123"/>
    </source>
</evidence>
<comment type="subcellular location">
    <subcellularLocation>
        <location evidence="1 6">Nucleus</location>
    </subcellularLocation>
</comment>
<dbReference type="Pfam" id="PF10513">
    <property type="entry name" value="EPL1"/>
    <property type="match status" value="1"/>
</dbReference>
<evidence type="ECO:0000256" key="6">
    <source>
        <dbReference type="RuleBase" id="RU361124"/>
    </source>
</evidence>
<dbReference type="GO" id="GO:0005634">
    <property type="term" value="C:nucleus"/>
    <property type="evidence" value="ECO:0007669"/>
    <property type="project" value="UniProtKB-SubCell"/>
</dbReference>
<evidence type="ECO:0000256" key="5">
    <source>
        <dbReference type="ARBA" id="ARBA00023242"/>
    </source>
</evidence>
<accession>A0A1B6C911</accession>
<keyword evidence="5 6" id="KW-0539">Nucleus</keyword>
<proteinExistence type="inferred from homology"/>
<evidence type="ECO:0000313" key="8">
    <source>
        <dbReference type="EMBL" id="JAS09986.1"/>
    </source>
</evidence>